<keyword evidence="2" id="KW-1185">Reference proteome</keyword>
<evidence type="ECO:0000313" key="1">
    <source>
        <dbReference type="EMBL" id="GGD79812.1"/>
    </source>
</evidence>
<dbReference type="Pfam" id="PF18952">
    <property type="entry name" value="DUF5696"/>
    <property type="match status" value="1"/>
</dbReference>
<dbReference type="EMBL" id="BMHP01000003">
    <property type="protein sequence ID" value="GGD79812.1"/>
    <property type="molecule type" value="Genomic_DNA"/>
</dbReference>
<reference evidence="1" key="1">
    <citation type="journal article" date="2014" name="Int. J. Syst. Evol. Microbiol.">
        <title>Complete genome sequence of Corynebacterium casei LMG S-19264T (=DSM 44701T), isolated from a smear-ripened cheese.</title>
        <authorList>
            <consortium name="US DOE Joint Genome Institute (JGI-PGF)"/>
            <person name="Walter F."/>
            <person name="Albersmeier A."/>
            <person name="Kalinowski J."/>
            <person name="Ruckert C."/>
        </authorList>
    </citation>
    <scope>NUCLEOTIDE SEQUENCE</scope>
    <source>
        <strain evidence="1">CGMCC 1.15178</strain>
    </source>
</reference>
<organism evidence="1 2">
    <name type="scientific">Paenibacillus nasutitermitis</name>
    <dbReference type="NCBI Taxonomy" id="1652958"/>
    <lineage>
        <taxon>Bacteria</taxon>
        <taxon>Bacillati</taxon>
        <taxon>Bacillota</taxon>
        <taxon>Bacilli</taxon>
        <taxon>Bacillales</taxon>
        <taxon>Paenibacillaceae</taxon>
        <taxon>Paenibacillus</taxon>
    </lineage>
</organism>
<proteinExistence type="predicted"/>
<dbReference type="AlphaFoldDB" id="A0A916Z775"/>
<protein>
    <submittedName>
        <fullName evidence="1">Uncharacterized protein</fullName>
    </submittedName>
</protein>
<reference evidence="1" key="2">
    <citation type="submission" date="2020-09" db="EMBL/GenBank/DDBJ databases">
        <authorList>
            <person name="Sun Q."/>
            <person name="Zhou Y."/>
        </authorList>
    </citation>
    <scope>NUCLEOTIDE SEQUENCE</scope>
    <source>
        <strain evidence="1">CGMCC 1.15178</strain>
    </source>
</reference>
<evidence type="ECO:0000313" key="2">
    <source>
        <dbReference type="Proteomes" id="UP000612456"/>
    </source>
</evidence>
<sequence length="755" mass="84274">MRKQWLPGKRQIVPLLAVLLILLALTQLRITFYSADKEGTAAGSPAGAVSGGTAQTKEAVLPQDEAFEQVSETGALRLKLDPASGHFIVENKRNGQVWRSYPNPDQWQEESVGGMWRSHLAAPLMLQFKDFTRFSSQPKETNFIDAKGSVEQITPIPGGVRFVLSMPSLGMDIPIQIRLEQDFVETKIIDSGLKERLETKLMWLRLYPFFGAEHSAGQEGYLFIPDGSGALIDFNQNGQHSNRIYQESIYGPDSSYEQGPNTRERIVMPVFGLRSENRAFLAVAEEGEAHAQITASPAGVFSDYNWVTAQQLYRAPFYQVVSKSKDKGYMAYSRDDRFEGDRTLRYYLLDESSANYVGMASRYRQYLMEDRGIARLDGNGGKLPLYVTLLGGDTEQGLVKDRYLQATTTSEAKEIVQQLHESGIGNLSITYKGWQAGGYGKFGGYRAVAAKLGGNEGMKSFIDYAHTLEVPVFLGINYSANTGVQGFKARYHAIQNKAGTIMDRYFGDYKAPLASVKYSSRILSEDIPHYQSLGADGLVLIGSAQALTSDYNNDYHSSRAEGQQTEDGMFASVKSKLGALGLENANFYALPAIEHIRHLADDYSYDLFSTQAVPFAQIALHGLVEYTSEDENEQEQTVRGFLKDIEYGAIPSYTFTYSDTRTLQYAQSLKVGSSSFKDWKERAIQDYRRYEEALGPVQHEFIVGHRQLSEGVMETEYASGRRIVVNYNSKPYRSGNLVIPGQDYRIVGEEVSHGQ</sequence>
<accession>A0A916Z775</accession>
<name>A0A916Z775_9BACL</name>
<gene>
    <name evidence="1" type="ORF">GCM10010911_42390</name>
</gene>
<dbReference type="Proteomes" id="UP000612456">
    <property type="component" value="Unassembled WGS sequence"/>
</dbReference>
<dbReference type="RefSeq" id="WP_188994653.1">
    <property type="nucleotide sequence ID" value="NZ_BMHP01000003.1"/>
</dbReference>
<dbReference type="InterPro" id="IPR043751">
    <property type="entry name" value="DUF5696"/>
</dbReference>
<comment type="caution">
    <text evidence="1">The sequence shown here is derived from an EMBL/GenBank/DDBJ whole genome shotgun (WGS) entry which is preliminary data.</text>
</comment>